<comment type="caution">
    <text evidence="1">The sequence shown here is derived from an EMBL/GenBank/DDBJ whole genome shotgun (WGS) entry which is preliminary data.</text>
</comment>
<reference evidence="1 2" key="1">
    <citation type="submission" date="2024-04" db="EMBL/GenBank/DDBJ databases">
        <title>New Clade of Flavobacterium.</title>
        <authorList>
            <person name="Matos L."/>
            <person name="Proenca D.N."/>
            <person name="Fransisco R.M."/>
            <person name="Chung A.P."/>
            <person name="Maccario L."/>
            <person name="Sorensen S.J."/>
            <person name="Morais P.V."/>
        </authorList>
    </citation>
    <scope>NUCLEOTIDE SEQUENCE [LARGE SCALE GENOMIC DNA]</scope>
    <source>
        <strain evidence="1 2">FBOR7N2.3</strain>
    </source>
</reference>
<evidence type="ECO:0000313" key="1">
    <source>
        <dbReference type="EMBL" id="MFA9194955.1"/>
    </source>
</evidence>
<keyword evidence="2" id="KW-1185">Reference proteome</keyword>
<protein>
    <submittedName>
        <fullName evidence="1">Uncharacterized protein</fullName>
    </submittedName>
</protein>
<proteinExistence type="predicted"/>
<dbReference type="Proteomes" id="UP001574170">
    <property type="component" value="Unassembled WGS sequence"/>
</dbReference>
<gene>
    <name evidence="1" type="ORF">AAGV33_11120</name>
</gene>
<sequence length="77" mass="9328">MDIQTRKIEFIQEFLKIQSEEAIAQFENLLKKRKNSDSEDAFKPMTIEELNKRIDKSEKDFKTDKYKSSFQLLLKYF</sequence>
<accession>A0ABV4TLX3</accession>
<evidence type="ECO:0000313" key="2">
    <source>
        <dbReference type="Proteomes" id="UP001574170"/>
    </source>
</evidence>
<name>A0ABV4TLX3_9FLAO</name>
<dbReference type="EMBL" id="JBCFQK010000015">
    <property type="protein sequence ID" value="MFA9194955.1"/>
    <property type="molecule type" value="Genomic_DNA"/>
</dbReference>
<dbReference type="RefSeq" id="WP_373392093.1">
    <property type="nucleotide sequence ID" value="NZ_JBCFQJ010000023.1"/>
</dbReference>
<organism evidence="1 2">
    <name type="scientific">Flavobacterium magnesitis</name>
    <dbReference type="NCBI Taxonomy" id="3138077"/>
    <lineage>
        <taxon>Bacteria</taxon>
        <taxon>Pseudomonadati</taxon>
        <taxon>Bacteroidota</taxon>
        <taxon>Flavobacteriia</taxon>
        <taxon>Flavobacteriales</taxon>
        <taxon>Flavobacteriaceae</taxon>
        <taxon>Flavobacterium</taxon>
    </lineage>
</organism>